<feature type="transmembrane region" description="Helical" evidence="1">
    <location>
        <begin position="20"/>
        <end position="43"/>
    </location>
</feature>
<dbReference type="SUPFAM" id="SSF143430">
    <property type="entry name" value="TTP0101/SSO1404-like"/>
    <property type="match status" value="1"/>
</dbReference>
<keyword evidence="1" id="KW-0472">Membrane</keyword>
<dbReference type="Gene3D" id="3.30.70.2650">
    <property type="match status" value="1"/>
</dbReference>
<dbReference type="InterPro" id="IPR048846">
    <property type="entry name" value="PaaX-like_central"/>
</dbReference>
<accession>A0A1G2EFN0</accession>
<proteinExistence type="predicted"/>
<evidence type="ECO:0000256" key="1">
    <source>
        <dbReference type="SAM" id="Phobius"/>
    </source>
</evidence>
<sequence>MKKYKYYFRKPRSEITKDILTLLLISGGIALAATSPYFGIAIWKSLKNRNKYPKTKVSSKFCELRKRGFIMLEKDGHDIKLTLTPKGEKMAGYMQINRMKIQPPKKWDSLWRVLTFDISNLKTAQRNTIRKLLKELGFQCLQKSVWVHAFNCKAEIEIIKDFFELKENEVRLIVAKDIGDNRELKRKFSLL</sequence>
<dbReference type="Pfam" id="PF20803">
    <property type="entry name" value="PaaX_M"/>
    <property type="match status" value="1"/>
</dbReference>
<dbReference type="STRING" id="1801672.A2896_00535"/>
<reference evidence="3 4" key="1">
    <citation type="journal article" date="2016" name="Nat. Commun.">
        <title>Thousands of microbial genomes shed light on interconnected biogeochemical processes in an aquifer system.</title>
        <authorList>
            <person name="Anantharaman K."/>
            <person name="Brown C.T."/>
            <person name="Hug L.A."/>
            <person name="Sharon I."/>
            <person name="Castelle C.J."/>
            <person name="Probst A.J."/>
            <person name="Thomas B.C."/>
            <person name="Singh A."/>
            <person name="Wilkins M.J."/>
            <person name="Karaoz U."/>
            <person name="Brodie E.L."/>
            <person name="Williams K.H."/>
            <person name="Hubbard S.S."/>
            <person name="Banfield J.F."/>
        </authorList>
    </citation>
    <scope>NUCLEOTIDE SEQUENCE [LARGE SCALE GENOMIC DNA]</scope>
</reference>
<feature type="domain" description="Transcriptional repressor PaaX-like central Cas2-like" evidence="2">
    <location>
        <begin position="105"/>
        <end position="179"/>
    </location>
</feature>
<dbReference type="AlphaFoldDB" id="A0A1G2EFN0"/>
<keyword evidence="1" id="KW-1133">Transmembrane helix</keyword>
<evidence type="ECO:0000259" key="2">
    <source>
        <dbReference type="Pfam" id="PF20803"/>
    </source>
</evidence>
<comment type="caution">
    <text evidence="3">The sequence shown here is derived from an EMBL/GenBank/DDBJ whole genome shotgun (WGS) entry which is preliminary data.</text>
</comment>
<organism evidence="3 4">
    <name type="scientific">Candidatus Nealsonbacteria bacterium RIFCSPLOWO2_01_FULL_43_32</name>
    <dbReference type="NCBI Taxonomy" id="1801672"/>
    <lineage>
        <taxon>Bacteria</taxon>
        <taxon>Candidatus Nealsoniibacteriota</taxon>
    </lineage>
</organism>
<protein>
    <recommendedName>
        <fullName evidence="2">Transcriptional repressor PaaX-like central Cas2-like domain-containing protein</fullName>
    </recommendedName>
</protein>
<dbReference type="Proteomes" id="UP000178647">
    <property type="component" value="Unassembled WGS sequence"/>
</dbReference>
<keyword evidence="1" id="KW-0812">Transmembrane</keyword>
<evidence type="ECO:0000313" key="4">
    <source>
        <dbReference type="Proteomes" id="UP000178647"/>
    </source>
</evidence>
<evidence type="ECO:0000313" key="3">
    <source>
        <dbReference type="EMBL" id="OGZ24586.1"/>
    </source>
</evidence>
<gene>
    <name evidence="3" type="ORF">A2896_00535</name>
</gene>
<dbReference type="EMBL" id="MHMH01000008">
    <property type="protein sequence ID" value="OGZ24586.1"/>
    <property type="molecule type" value="Genomic_DNA"/>
</dbReference>
<name>A0A1G2EFN0_9BACT</name>